<dbReference type="PANTHER" id="PTHR42916:SF1">
    <property type="entry name" value="PROTEIN PHYLLO, CHLOROPLASTIC"/>
    <property type="match status" value="1"/>
</dbReference>
<evidence type="ECO:0000256" key="2">
    <source>
        <dbReference type="ARBA" id="ARBA00022723"/>
    </source>
</evidence>
<sequence>MNPSTLCARSLVQSLLSAGVRDVVLSPGSRSAPLVYAWADAQAALTSTAPRLHLHVRIDERDAAFTALGLAKAGRLRGRPRPVAVVTTSGSAVGNLHPAVMEAAHQHLPLVLVTADRPARLRGTGANQTLDAQHASLPEVVAAWDLPVPAGTPDGPVDVAAVARDWATAAEAAVTRACTSPGGPVQVNAQFDAPLVPEAVAGAFAPEAGDSGVPGPGPHTYEWDGVQAILRDPDARPVLVAGDDLGFSTLTLRALVEETAVPVFAEPSSALAASPRAIPAHAQVLGAQASAPLRDRITHVIVTGRPTLSRPIAQLLGRTDVTRLDVPYDADGLTDHLGLTDHVTEPMSAPVLGADVRPGSHGDSSAHVDNSASPGTHAGWWGEWDEVGRQVGAQAVPTTPATQRPASSASPAADVTGVDAAVLALLEEPGVLVAASSNTVRLLARLQRPAHPARVVASRGLAGIDGLVATASGVALGLAGEPESAGDARIPVRLLIGDLAALHDLGGLVVPSHEQRPHLQIVVLNDDGGAIFAGLEHSQPHVADRFDRFFATPHGLDVAQAARALGMDAQSIDVDAPEAPAAVTAFLAAGRPGLLQLRLPPVRG</sequence>
<reference evidence="9" key="2">
    <citation type="submission" date="2021-09" db="EMBL/GenBank/DDBJ databases">
        <authorList>
            <person name="Gilroy R."/>
        </authorList>
    </citation>
    <scope>NUCLEOTIDE SEQUENCE</scope>
    <source>
        <strain evidence="9">ChiGjej5B5-7349</strain>
    </source>
</reference>
<keyword evidence="3 6" id="KW-0460">Magnesium</keyword>
<organism evidence="9 10">
    <name type="scientific">Brevibacterium senegalense</name>
    <dbReference type="NCBI Taxonomy" id="1033736"/>
    <lineage>
        <taxon>Bacteria</taxon>
        <taxon>Bacillati</taxon>
        <taxon>Actinomycetota</taxon>
        <taxon>Actinomycetes</taxon>
        <taxon>Micrococcales</taxon>
        <taxon>Brevibacteriaceae</taxon>
        <taxon>Brevibacterium</taxon>
    </lineage>
</organism>
<dbReference type="AlphaFoldDB" id="A0A921MB55"/>
<comment type="function">
    <text evidence="6">Catalyzes the thiamine diphosphate-dependent decarboxylation of 2-oxoglutarate and the subsequent addition of the resulting succinic semialdehyde-thiamine pyrophosphate anion to isochorismate to yield 2-succinyl-5-enolpyruvyl-6-hydroxy-3-cyclohexene-1-carboxylate (SEPHCHC).</text>
</comment>
<comment type="pathway">
    <text evidence="6">Quinol/quinone metabolism; menaquinone biosynthesis.</text>
</comment>
<dbReference type="Gene3D" id="3.40.50.970">
    <property type="match status" value="2"/>
</dbReference>
<dbReference type="InterPro" id="IPR004433">
    <property type="entry name" value="MenaQ_synth_MenD"/>
</dbReference>
<dbReference type="Gene3D" id="3.40.50.1220">
    <property type="entry name" value="TPP-binding domain"/>
    <property type="match status" value="1"/>
</dbReference>
<evidence type="ECO:0000256" key="6">
    <source>
        <dbReference type="HAMAP-Rule" id="MF_01659"/>
    </source>
</evidence>
<evidence type="ECO:0000256" key="1">
    <source>
        <dbReference type="ARBA" id="ARBA00022679"/>
    </source>
</evidence>
<keyword evidence="2 6" id="KW-0479">Metal-binding</keyword>
<dbReference type="InterPro" id="IPR012001">
    <property type="entry name" value="Thiamin_PyroP_enz_TPP-bd_dom"/>
</dbReference>
<comment type="catalytic activity">
    <reaction evidence="6">
        <text>isochorismate + 2-oxoglutarate + H(+) = 5-enolpyruvoyl-6-hydroxy-2-succinyl-cyclohex-3-ene-1-carboxylate + CO2</text>
        <dbReference type="Rhea" id="RHEA:25593"/>
        <dbReference type="ChEBI" id="CHEBI:15378"/>
        <dbReference type="ChEBI" id="CHEBI:16526"/>
        <dbReference type="ChEBI" id="CHEBI:16810"/>
        <dbReference type="ChEBI" id="CHEBI:29780"/>
        <dbReference type="ChEBI" id="CHEBI:58818"/>
        <dbReference type="EC" id="2.2.1.9"/>
    </reaction>
</comment>
<dbReference type="InterPro" id="IPR029061">
    <property type="entry name" value="THDP-binding"/>
</dbReference>
<evidence type="ECO:0000313" key="9">
    <source>
        <dbReference type="EMBL" id="HJG78803.1"/>
    </source>
</evidence>
<dbReference type="CDD" id="cd07037">
    <property type="entry name" value="TPP_PYR_MenD"/>
    <property type="match status" value="1"/>
</dbReference>
<comment type="caution">
    <text evidence="9">The sequence shown here is derived from an EMBL/GenBank/DDBJ whole genome shotgun (WGS) entry which is preliminary data.</text>
</comment>
<evidence type="ECO:0000259" key="8">
    <source>
        <dbReference type="Pfam" id="PF02776"/>
    </source>
</evidence>
<dbReference type="NCBIfam" id="TIGR00173">
    <property type="entry name" value="menD"/>
    <property type="match status" value="1"/>
</dbReference>
<dbReference type="EMBL" id="DYUK01000005">
    <property type="protein sequence ID" value="HJG78803.1"/>
    <property type="molecule type" value="Genomic_DNA"/>
</dbReference>
<dbReference type="Proteomes" id="UP000784435">
    <property type="component" value="Unassembled WGS sequence"/>
</dbReference>
<keyword evidence="5 6" id="KW-0464">Manganese</keyword>
<dbReference type="GO" id="GO:0030976">
    <property type="term" value="F:thiamine pyrophosphate binding"/>
    <property type="evidence" value="ECO:0007669"/>
    <property type="project" value="UniProtKB-UniRule"/>
</dbReference>
<dbReference type="GO" id="GO:0000287">
    <property type="term" value="F:magnesium ion binding"/>
    <property type="evidence" value="ECO:0007669"/>
    <property type="project" value="UniProtKB-UniRule"/>
</dbReference>
<dbReference type="PANTHER" id="PTHR42916">
    <property type="entry name" value="2-SUCCINYL-5-ENOLPYRUVYL-6-HYDROXY-3-CYCLOHEXENE-1-CARBOXYLATE SYNTHASE"/>
    <property type="match status" value="1"/>
</dbReference>
<keyword evidence="6" id="KW-0474">Menaquinone biosynthesis</keyword>
<reference evidence="9" key="1">
    <citation type="journal article" date="2021" name="PeerJ">
        <title>Extensive microbial diversity within the chicken gut microbiome revealed by metagenomics and culture.</title>
        <authorList>
            <person name="Gilroy R."/>
            <person name="Ravi A."/>
            <person name="Getino M."/>
            <person name="Pursley I."/>
            <person name="Horton D.L."/>
            <person name="Alikhan N.F."/>
            <person name="Baker D."/>
            <person name="Gharbi K."/>
            <person name="Hall N."/>
            <person name="Watson M."/>
            <person name="Adriaenssens E.M."/>
            <person name="Foster-Nyarko E."/>
            <person name="Jarju S."/>
            <person name="Secka A."/>
            <person name="Antonio M."/>
            <person name="Oren A."/>
            <person name="Chaudhuri R.R."/>
            <person name="La Ragione R."/>
            <person name="Hildebrand F."/>
            <person name="Pallen M.J."/>
        </authorList>
    </citation>
    <scope>NUCLEOTIDE SEQUENCE</scope>
    <source>
        <strain evidence="9">ChiGjej5B5-7349</strain>
    </source>
</reference>
<evidence type="ECO:0000256" key="7">
    <source>
        <dbReference type="SAM" id="MobiDB-lite"/>
    </source>
</evidence>
<dbReference type="HAMAP" id="MF_01659">
    <property type="entry name" value="MenD"/>
    <property type="match status" value="1"/>
</dbReference>
<gene>
    <name evidence="6 9" type="primary">menD</name>
    <name evidence="9" type="ORF">K8V08_00135</name>
</gene>
<accession>A0A921MB55</accession>
<evidence type="ECO:0000256" key="5">
    <source>
        <dbReference type="ARBA" id="ARBA00023211"/>
    </source>
</evidence>
<proteinExistence type="inferred from homology"/>
<feature type="domain" description="Thiamine pyrophosphate enzyme N-terminal TPP-binding" evidence="8">
    <location>
        <begin position="8"/>
        <end position="133"/>
    </location>
</feature>
<dbReference type="GO" id="GO:0070204">
    <property type="term" value="F:2-succinyl-5-enolpyruvyl-6-hydroxy-3-cyclohexene-1-carboxylic-acid synthase activity"/>
    <property type="evidence" value="ECO:0007669"/>
    <property type="project" value="UniProtKB-UniRule"/>
</dbReference>
<comment type="cofactor">
    <cofactor evidence="6">
        <name>thiamine diphosphate</name>
        <dbReference type="ChEBI" id="CHEBI:58937"/>
    </cofactor>
    <text evidence="6">Binds 1 thiamine pyrophosphate per subunit.</text>
</comment>
<dbReference type="SUPFAM" id="SSF52518">
    <property type="entry name" value="Thiamin diphosphate-binding fold (THDP-binding)"/>
    <property type="match status" value="2"/>
</dbReference>
<feature type="region of interest" description="Disordered" evidence="7">
    <location>
        <begin position="356"/>
        <end position="381"/>
    </location>
</feature>
<evidence type="ECO:0000313" key="10">
    <source>
        <dbReference type="Proteomes" id="UP000784435"/>
    </source>
</evidence>
<comment type="cofactor">
    <cofactor evidence="6">
        <name>Mg(2+)</name>
        <dbReference type="ChEBI" id="CHEBI:18420"/>
    </cofactor>
    <cofactor evidence="6">
        <name>Mn(2+)</name>
        <dbReference type="ChEBI" id="CHEBI:29035"/>
    </cofactor>
</comment>
<dbReference type="GO" id="GO:0009234">
    <property type="term" value="P:menaquinone biosynthetic process"/>
    <property type="evidence" value="ECO:0007669"/>
    <property type="project" value="UniProtKB-UniRule"/>
</dbReference>
<name>A0A921MB55_9MICO</name>
<evidence type="ECO:0000256" key="4">
    <source>
        <dbReference type="ARBA" id="ARBA00023052"/>
    </source>
</evidence>
<dbReference type="GO" id="GO:0030145">
    <property type="term" value="F:manganese ion binding"/>
    <property type="evidence" value="ECO:0007669"/>
    <property type="project" value="UniProtKB-UniRule"/>
</dbReference>
<comment type="similarity">
    <text evidence="6">Belongs to the TPP enzyme family. MenD subfamily.</text>
</comment>
<protein>
    <recommendedName>
        <fullName evidence="6">2-succinyl-5-enolpyruvyl-6-hydroxy-3-cyclohexene-1-carboxylate synthase</fullName>
        <shortName evidence="6">SEPHCHC synthase</shortName>
        <ecNumber evidence="6">2.2.1.9</ecNumber>
    </recommendedName>
    <alternativeName>
        <fullName evidence="6">Menaquinone biosynthesis protein MenD</fullName>
    </alternativeName>
</protein>
<comment type="subunit">
    <text evidence="6">Homodimer.</text>
</comment>
<dbReference type="PIRSF" id="PIRSF004983">
    <property type="entry name" value="MenD"/>
    <property type="match status" value="1"/>
</dbReference>
<dbReference type="Pfam" id="PF02776">
    <property type="entry name" value="TPP_enzyme_N"/>
    <property type="match status" value="1"/>
</dbReference>
<comment type="pathway">
    <text evidence="6">Quinol/quinone metabolism; 1,4-dihydroxy-2-naphthoate biosynthesis; 1,4-dihydroxy-2-naphthoate from chorismate: step 2/7.</text>
</comment>
<dbReference type="EC" id="2.2.1.9" evidence="6"/>
<evidence type="ECO:0000256" key="3">
    <source>
        <dbReference type="ARBA" id="ARBA00022842"/>
    </source>
</evidence>
<keyword evidence="4 6" id="KW-0786">Thiamine pyrophosphate</keyword>
<keyword evidence="1 6" id="KW-0808">Transferase</keyword>